<proteinExistence type="predicted"/>
<organism evidence="3 4">
    <name type="scientific">Flavobacterium frigoris</name>
    <dbReference type="NCBI Taxonomy" id="229204"/>
    <lineage>
        <taxon>Bacteria</taxon>
        <taxon>Pseudomonadati</taxon>
        <taxon>Bacteroidota</taxon>
        <taxon>Flavobacteriia</taxon>
        <taxon>Flavobacteriales</taxon>
        <taxon>Flavobacteriaceae</taxon>
        <taxon>Flavobacterium</taxon>
    </lineage>
</organism>
<dbReference type="OrthoDB" id="9793489at2"/>
<keyword evidence="4" id="KW-1185">Reference proteome</keyword>
<dbReference type="RefSeq" id="WP_074722998.1">
    <property type="nucleotide sequence ID" value="NZ_CBCRVS010000008.1"/>
</dbReference>
<dbReference type="PANTHER" id="PTHR46825">
    <property type="entry name" value="D-ALANYL-D-ALANINE-CARBOXYPEPTIDASE/ENDOPEPTIDASE AMPH"/>
    <property type="match status" value="1"/>
</dbReference>
<dbReference type="Pfam" id="PF00144">
    <property type="entry name" value="Beta-lactamase"/>
    <property type="match status" value="1"/>
</dbReference>
<dbReference type="AlphaFoldDB" id="A0A1H9JA59"/>
<keyword evidence="1" id="KW-0732">Signal</keyword>
<evidence type="ECO:0000259" key="2">
    <source>
        <dbReference type="Pfam" id="PF00144"/>
    </source>
</evidence>
<name>A0A1H9JA59_FLAFI</name>
<reference evidence="4" key="1">
    <citation type="submission" date="2016-10" db="EMBL/GenBank/DDBJ databases">
        <authorList>
            <person name="Varghese N."/>
            <person name="Submissions S."/>
        </authorList>
    </citation>
    <scope>NUCLEOTIDE SEQUENCE [LARGE SCALE GENOMIC DNA]</scope>
    <source>
        <strain evidence="4">DSM 15719</strain>
    </source>
</reference>
<feature type="chain" id="PRO_5010371142" evidence="1">
    <location>
        <begin position="20"/>
        <end position="357"/>
    </location>
</feature>
<dbReference type="Proteomes" id="UP000183658">
    <property type="component" value="Unassembled WGS sequence"/>
</dbReference>
<evidence type="ECO:0000313" key="4">
    <source>
        <dbReference type="Proteomes" id="UP000183658"/>
    </source>
</evidence>
<feature type="domain" description="Beta-lactamase-related" evidence="2">
    <location>
        <begin position="27"/>
        <end position="344"/>
    </location>
</feature>
<feature type="signal peptide" evidence="1">
    <location>
        <begin position="1"/>
        <end position="19"/>
    </location>
</feature>
<evidence type="ECO:0000313" key="3">
    <source>
        <dbReference type="EMBL" id="SEQ83663.1"/>
    </source>
</evidence>
<accession>A0A1H9JA59</accession>
<dbReference type="PANTHER" id="PTHR46825:SF9">
    <property type="entry name" value="BETA-LACTAMASE-RELATED DOMAIN-CONTAINING PROTEIN"/>
    <property type="match status" value="1"/>
</dbReference>
<dbReference type="SUPFAM" id="SSF56601">
    <property type="entry name" value="beta-lactamase/transpeptidase-like"/>
    <property type="match status" value="1"/>
</dbReference>
<dbReference type="InterPro" id="IPR001466">
    <property type="entry name" value="Beta-lactam-related"/>
</dbReference>
<gene>
    <name evidence="3" type="ORF">SAMN05444355_104259</name>
</gene>
<dbReference type="InterPro" id="IPR050491">
    <property type="entry name" value="AmpC-like"/>
</dbReference>
<sequence>MKKTMLLLSFFTVSTLTYAQVDKVDIAIKDLMQKNKIIGLQLAVVKDNKIVKTSTYGLASIQDSIAVDSETVFSINSMVKAFTGVAIMQLVENGKLNLEDPISKYVDRLPNTWRNITIKQIATHTSGIPDIWESENNMLAEDSETLFKKIKELPIVFKPGEDLRYCQTNYLLLGMIIEKISGKSFENFIKENQFEKIGMNNSIKAGLGDYYNIINHSARPYSYYRNGSLTNVYEVIPANLFPAAGIYSTATEIAQWVIGLQNNTFINAENLKTLWTPILLNNGKKPRSENPDEGTAIGFDTNLRSKNPVINQLGGARNALFIYPKDNVSVVILTNLQGAHPQHFIEEIANLYITEKK</sequence>
<dbReference type="InterPro" id="IPR012338">
    <property type="entry name" value="Beta-lactam/transpept-like"/>
</dbReference>
<dbReference type="EMBL" id="FOFZ01000004">
    <property type="protein sequence ID" value="SEQ83663.1"/>
    <property type="molecule type" value="Genomic_DNA"/>
</dbReference>
<evidence type="ECO:0000256" key="1">
    <source>
        <dbReference type="SAM" id="SignalP"/>
    </source>
</evidence>
<dbReference type="Gene3D" id="3.40.710.10">
    <property type="entry name" value="DD-peptidase/beta-lactamase superfamily"/>
    <property type="match status" value="1"/>
</dbReference>
<protein>
    <submittedName>
        <fullName evidence="3">CubicO group peptidase, beta-lactamase class C family</fullName>
    </submittedName>
</protein>